<accession>A0A2P5ACU8</accession>
<evidence type="ECO:0000313" key="2">
    <source>
        <dbReference type="EMBL" id="PON34372.1"/>
    </source>
</evidence>
<dbReference type="OrthoDB" id="1746908at2759"/>
<dbReference type="AlphaFoldDB" id="A0A2P5ACU8"/>
<name>A0A2P5ACU8_TREOI</name>
<feature type="transmembrane region" description="Helical" evidence="1">
    <location>
        <begin position="37"/>
        <end position="57"/>
    </location>
</feature>
<keyword evidence="1" id="KW-0812">Transmembrane</keyword>
<keyword evidence="3" id="KW-1185">Reference proteome</keyword>
<dbReference type="EMBL" id="JXTC01000939">
    <property type="protein sequence ID" value="PON34372.1"/>
    <property type="molecule type" value="Genomic_DNA"/>
</dbReference>
<reference evidence="3" key="1">
    <citation type="submission" date="2016-06" db="EMBL/GenBank/DDBJ databases">
        <title>Parallel loss of symbiosis genes in relatives of nitrogen-fixing non-legume Parasponia.</title>
        <authorList>
            <person name="Van Velzen R."/>
            <person name="Holmer R."/>
            <person name="Bu F."/>
            <person name="Rutten L."/>
            <person name="Van Zeijl A."/>
            <person name="Liu W."/>
            <person name="Santuari L."/>
            <person name="Cao Q."/>
            <person name="Sharma T."/>
            <person name="Shen D."/>
            <person name="Roswanjaya Y."/>
            <person name="Wardhani T."/>
            <person name="Kalhor M.S."/>
            <person name="Jansen J."/>
            <person name="Van den Hoogen J."/>
            <person name="Gungor B."/>
            <person name="Hartog M."/>
            <person name="Hontelez J."/>
            <person name="Verver J."/>
            <person name="Yang W.-C."/>
            <person name="Schijlen E."/>
            <person name="Repin R."/>
            <person name="Schilthuizen M."/>
            <person name="Schranz E."/>
            <person name="Heidstra R."/>
            <person name="Miyata K."/>
            <person name="Fedorova E."/>
            <person name="Kohlen W."/>
            <person name="Bisseling T."/>
            <person name="Smit S."/>
            <person name="Geurts R."/>
        </authorList>
    </citation>
    <scope>NUCLEOTIDE SEQUENCE [LARGE SCALE GENOMIC DNA]</scope>
    <source>
        <strain evidence="3">cv. RG33-2</strain>
    </source>
</reference>
<gene>
    <name evidence="2" type="ORF">TorRG33x02_353520</name>
</gene>
<dbReference type="Proteomes" id="UP000237000">
    <property type="component" value="Unassembled WGS sequence"/>
</dbReference>
<comment type="caution">
    <text evidence="2">The sequence shown here is derived from an EMBL/GenBank/DDBJ whole genome shotgun (WGS) entry which is preliminary data.</text>
</comment>
<keyword evidence="1" id="KW-1133">Transmembrane helix</keyword>
<evidence type="ECO:0000256" key="1">
    <source>
        <dbReference type="SAM" id="Phobius"/>
    </source>
</evidence>
<proteinExistence type="predicted"/>
<organism evidence="2 3">
    <name type="scientific">Trema orientale</name>
    <name type="common">Charcoal tree</name>
    <name type="synonym">Celtis orientalis</name>
    <dbReference type="NCBI Taxonomy" id="63057"/>
    <lineage>
        <taxon>Eukaryota</taxon>
        <taxon>Viridiplantae</taxon>
        <taxon>Streptophyta</taxon>
        <taxon>Embryophyta</taxon>
        <taxon>Tracheophyta</taxon>
        <taxon>Spermatophyta</taxon>
        <taxon>Magnoliopsida</taxon>
        <taxon>eudicotyledons</taxon>
        <taxon>Gunneridae</taxon>
        <taxon>Pentapetalae</taxon>
        <taxon>rosids</taxon>
        <taxon>fabids</taxon>
        <taxon>Rosales</taxon>
        <taxon>Cannabaceae</taxon>
        <taxon>Trema</taxon>
    </lineage>
</organism>
<keyword evidence="1" id="KW-0472">Membrane</keyword>
<evidence type="ECO:0000313" key="3">
    <source>
        <dbReference type="Proteomes" id="UP000237000"/>
    </source>
</evidence>
<protein>
    <submittedName>
        <fullName evidence="2">Uncharacterized protein</fullName>
    </submittedName>
</protein>
<dbReference type="InParanoid" id="A0A2P5ACU8"/>
<sequence length="102" mass="11299">MLCHLLQKKSRSSAEFLKPSQAKPSQGGGGWERDRPLLLFGCHLFLLSVSLCIFGIVGKRGLGLTALIIDHCKLALKFRWALTAPGEPIRICCLSENMKFQT</sequence>